<dbReference type="InterPro" id="IPR013766">
    <property type="entry name" value="Thioredoxin_domain"/>
</dbReference>
<dbReference type="AlphaFoldDB" id="A0A3P5X6F2"/>
<feature type="domain" description="Thioredoxin" evidence="3">
    <location>
        <begin position="37"/>
        <end position="228"/>
    </location>
</feature>
<dbReference type="PANTHER" id="PTHR13887">
    <property type="entry name" value="GLUTATHIONE S-TRANSFERASE KAPPA"/>
    <property type="match status" value="1"/>
</dbReference>
<dbReference type="PANTHER" id="PTHR13887:SF55">
    <property type="entry name" value="SLR0313 PROTEIN"/>
    <property type="match status" value="1"/>
</dbReference>
<keyword evidence="2" id="KW-1133">Transmembrane helix</keyword>
<name>A0A3P5X6F2_9MICC</name>
<dbReference type="Pfam" id="PF13462">
    <property type="entry name" value="Thioredoxin_4"/>
    <property type="match status" value="1"/>
</dbReference>
<proteinExistence type="inferred from homology"/>
<gene>
    <name evidence="4" type="ORF">PSET11_01301</name>
</gene>
<dbReference type="OrthoDB" id="117402at2"/>
<evidence type="ECO:0000313" key="5">
    <source>
        <dbReference type="Proteomes" id="UP000280861"/>
    </source>
</evidence>
<evidence type="ECO:0000256" key="1">
    <source>
        <dbReference type="ARBA" id="ARBA00005791"/>
    </source>
</evidence>
<evidence type="ECO:0000256" key="2">
    <source>
        <dbReference type="SAM" id="Phobius"/>
    </source>
</evidence>
<protein>
    <submittedName>
        <fullName evidence="4">DSBA-like thioredoxin domain protein</fullName>
    </submittedName>
</protein>
<dbReference type="InterPro" id="IPR036249">
    <property type="entry name" value="Thioredoxin-like_sf"/>
</dbReference>
<evidence type="ECO:0000313" key="4">
    <source>
        <dbReference type="EMBL" id="VDC23859.1"/>
    </source>
</evidence>
<sequence>MTKTVDQPPAPQRARQIRGAIWVALALVVVACIVGFLMISGNGKNDEVPASSTAQVIRDDSHRLTDPAVEKAQLVEFLDFECEACRGAIPLVDDLKAEYGDRITFAHRYYPLPGHRNSGTSALAAEAAAQQGKYEAMVDKLYATQPEWGESSDSKAALFRTYAQELGLDMAAFDAAVGSTQTLDRVNQDVADGKALGVSGTPTFFLDGKKLTLNTEAQFRQLLDAAVAD</sequence>
<feature type="transmembrane region" description="Helical" evidence="2">
    <location>
        <begin position="20"/>
        <end position="39"/>
    </location>
</feature>
<organism evidence="4 5">
    <name type="scientific">Arthrobacter ulcerisalmonis</name>
    <dbReference type="NCBI Taxonomy" id="2483813"/>
    <lineage>
        <taxon>Bacteria</taxon>
        <taxon>Bacillati</taxon>
        <taxon>Actinomycetota</taxon>
        <taxon>Actinomycetes</taxon>
        <taxon>Micrococcales</taxon>
        <taxon>Micrococcaceae</taxon>
        <taxon>Arthrobacter</taxon>
    </lineage>
</organism>
<dbReference type="SUPFAM" id="SSF52833">
    <property type="entry name" value="Thioredoxin-like"/>
    <property type="match status" value="1"/>
</dbReference>
<reference evidence="4 5" key="1">
    <citation type="submission" date="2018-11" db="EMBL/GenBank/DDBJ databases">
        <authorList>
            <person name="Criscuolo A."/>
        </authorList>
    </citation>
    <scope>NUCLEOTIDE SEQUENCE [LARGE SCALE GENOMIC DNA]</scope>
    <source>
        <strain evidence="4">AT11b</strain>
    </source>
</reference>
<keyword evidence="5" id="KW-1185">Reference proteome</keyword>
<comment type="similarity">
    <text evidence="1">Belongs to the thioredoxin family. DsbA subfamily.</text>
</comment>
<dbReference type="InterPro" id="IPR012336">
    <property type="entry name" value="Thioredoxin-like_fold"/>
</dbReference>
<dbReference type="RefSeq" id="WP_124091260.1">
    <property type="nucleotide sequence ID" value="NZ_CBCRYA010000003.1"/>
</dbReference>
<dbReference type="CDD" id="cd02972">
    <property type="entry name" value="DsbA_family"/>
    <property type="match status" value="1"/>
</dbReference>
<keyword evidence="2" id="KW-0472">Membrane</keyword>
<evidence type="ECO:0000259" key="3">
    <source>
        <dbReference type="PROSITE" id="PS51352"/>
    </source>
</evidence>
<dbReference type="PROSITE" id="PS51352">
    <property type="entry name" value="THIOREDOXIN_2"/>
    <property type="match status" value="1"/>
</dbReference>
<dbReference type="Gene3D" id="3.40.30.10">
    <property type="entry name" value="Glutaredoxin"/>
    <property type="match status" value="1"/>
</dbReference>
<dbReference type="EMBL" id="UXAU01000019">
    <property type="protein sequence ID" value="VDC23859.1"/>
    <property type="molecule type" value="Genomic_DNA"/>
</dbReference>
<keyword evidence="2" id="KW-0812">Transmembrane</keyword>
<dbReference type="Proteomes" id="UP000280861">
    <property type="component" value="Unassembled WGS sequence"/>
</dbReference>
<dbReference type="PROSITE" id="PS51257">
    <property type="entry name" value="PROKAR_LIPOPROTEIN"/>
    <property type="match status" value="1"/>
</dbReference>
<accession>A0A3P5X6F2</accession>